<reference evidence="2 3" key="1">
    <citation type="submission" date="2019-08" db="EMBL/GenBank/DDBJ databases">
        <title>In-depth cultivation of the pig gut microbiome towards novel bacterial diversity and tailored functional studies.</title>
        <authorList>
            <person name="Wylensek D."/>
            <person name="Hitch T.C.A."/>
            <person name="Clavel T."/>
        </authorList>
    </citation>
    <scope>NUCLEOTIDE SEQUENCE [LARGE SCALE GENOMIC DNA]</scope>
    <source>
        <strain evidence="2 3">Oil+RF-744-WCA-WT-11</strain>
    </source>
</reference>
<feature type="compositionally biased region" description="Acidic residues" evidence="1">
    <location>
        <begin position="63"/>
        <end position="72"/>
    </location>
</feature>
<gene>
    <name evidence="2" type="ORF">FYJ35_13945</name>
</gene>
<keyword evidence="3" id="KW-1185">Reference proteome</keyword>
<evidence type="ECO:0000313" key="3">
    <source>
        <dbReference type="Proteomes" id="UP000481852"/>
    </source>
</evidence>
<comment type="caution">
    <text evidence="2">The sequence shown here is derived from an EMBL/GenBank/DDBJ whole genome shotgun (WGS) entry which is preliminary data.</text>
</comment>
<accession>A0A6L5X758</accession>
<proteinExistence type="predicted"/>
<evidence type="ECO:0000313" key="2">
    <source>
        <dbReference type="EMBL" id="MSS16110.1"/>
    </source>
</evidence>
<feature type="compositionally biased region" description="Basic residues" evidence="1">
    <location>
        <begin position="79"/>
        <end position="90"/>
    </location>
</feature>
<dbReference type="Proteomes" id="UP000481852">
    <property type="component" value="Unassembled WGS sequence"/>
</dbReference>
<dbReference type="AlphaFoldDB" id="A0A6L5X758"/>
<sequence>MQYVAAHYLSIEGKLIVRGEFIPGKLPKEQLDWLLSTGAVIEVPDDSDKETDAVNEMPGASDSDTDDQEIEIELPTAAKKSRRQNKGKEG</sequence>
<name>A0A6L5X758_9FIRM</name>
<dbReference type="EMBL" id="VULZ01000023">
    <property type="protein sequence ID" value="MSS16110.1"/>
    <property type="molecule type" value="Genomic_DNA"/>
</dbReference>
<dbReference type="RefSeq" id="WP_154527540.1">
    <property type="nucleotide sequence ID" value="NZ_VULZ01000023.1"/>
</dbReference>
<evidence type="ECO:0000256" key="1">
    <source>
        <dbReference type="SAM" id="MobiDB-lite"/>
    </source>
</evidence>
<feature type="region of interest" description="Disordered" evidence="1">
    <location>
        <begin position="45"/>
        <end position="90"/>
    </location>
</feature>
<protein>
    <submittedName>
        <fullName evidence="2">Uncharacterized protein</fullName>
    </submittedName>
</protein>
<organism evidence="2 3">
    <name type="scientific">Porcincola intestinalis</name>
    <dbReference type="NCBI Taxonomy" id="2606632"/>
    <lineage>
        <taxon>Bacteria</taxon>
        <taxon>Bacillati</taxon>
        <taxon>Bacillota</taxon>
        <taxon>Clostridia</taxon>
        <taxon>Lachnospirales</taxon>
        <taxon>Lachnospiraceae</taxon>
        <taxon>Porcincola</taxon>
    </lineage>
</organism>